<name>A0A829YDA4_9GAMM</name>
<organism evidence="1 2">
    <name type="scientific">Steroidobacter agaridevorans</name>
    <dbReference type="NCBI Taxonomy" id="2695856"/>
    <lineage>
        <taxon>Bacteria</taxon>
        <taxon>Pseudomonadati</taxon>
        <taxon>Pseudomonadota</taxon>
        <taxon>Gammaproteobacteria</taxon>
        <taxon>Steroidobacterales</taxon>
        <taxon>Steroidobacteraceae</taxon>
        <taxon>Steroidobacter</taxon>
    </lineage>
</organism>
<evidence type="ECO:0008006" key="3">
    <source>
        <dbReference type="Google" id="ProtNLM"/>
    </source>
</evidence>
<protein>
    <recommendedName>
        <fullName evidence="3">DUF1566 domain-containing protein</fullName>
    </recommendedName>
</protein>
<dbReference type="AlphaFoldDB" id="A0A829YDA4"/>
<keyword evidence="2" id="KW-1185">Reference proteome</keyword>
<dbReference type="RefSeq" id="WP_161812906.1">
    <property type="nucleotide sequence ID" value="NZ_BLJN01000003.1"/>
</dbReference>
<proteinExistence type="predicted"/>
<comment type="caution">
    <text evidence="1">The sequence shown here is derived from an EMBL/GenBank/DDBJ whole genome shotgun (WGS) entry which is preliminary data.</text>
</comment>
<gene>
    <name evidence="1" type="ORF">GCM10011487_32300</name>
</gene>
<dbReference type="PROSITE" id="PS51257">
    <property type="entry name" value="PROKAR_LIPOPROTEIN"/>
    <property type="match status" value="1"/>
</dbReference>
<sequence length="610" mass="60779">MRLSKVWTAVAALALGGCVDSDKEASFEAGVGGTVTGLSGEVTLILNGSESLRVSTNGSFNFATRLPAETSYVVTIGSQPANQVCAVLGGTGTMPYASINSVVVSCAGRSHAVGGNISALVGSVTLGNGSDIYTTSTDGPFSFATPVTEGAAYAVSVQTHPDIQTCSVSNGAGTMGTSAVENVAVVCSTNTFVIGGTVSGLAGDVVLQNNSGDPITISGNGAFEFPAAVAQGSPYAVMVQTQPATQTCSVSQGAGTVGSGDVSNVVVVCSTNYFNLGGTVSGLNGTVVLQNNGGDNLAITSSGAFTFPSPVAQGSNYSVTVLTQPATQTCTVSNDSGMMDMSDVANVGVSCADNATTLSVTARAVIPVDGTASLTVTNTGASYSAQNIAINLPAGWTDVSVVSSTCGPSLPPLAACTLTLGSPVPYVAQGGIEITGDNVSSSATTAIAFSIDGYLVFSVDSPTSASVIDGANMGSWSWSGTTLLVSGTDPIDGAGNTASIAAQLGNLAPAADACDTSTAGGASVGTWYLPAVCQLTDVGGLANCPAGVPSIHTNLVRLGFRSEMANFSYWSSTQYGPDHAWSVLMSADPTELLTAKFTATGVRCARSIDY</sequence>
<dbReference type="Proteomes" id="UP000445000">
    <property type="component" value="Unassembled WGS sequence"/>
</dbReference>
<evidence type="ECO:0000313" key="1">
    <source>
        <dbReference type="EMBL" id="GFE81230.1"/>
    </source>
</evidence>
<evidence type="ECO:0000313" key="2">
    <source>
        <dbReference type="Proteomes" id="UP000445000"/>
    </source>
</evidence>
<dbReference type="EMBL" id="BLJN01000003">
    <property type="protein sequence ID" value="GFE81230.1"/>
    <property type="molecule type" value="Genomic_DNA"/>
</dbReference>
<accession>A0A829YDA4</accession>
<reference evidence="2" key="1">
    <citation type="submission" date="2020-01" db="EMBL/GenBank/DDBJ databases">
        <title>'Steroidobacter agaridevorans' sp. nov., agar-degrading bacteria isolated from rhizosphere soils.</title>
        <authorList>
            <person name="Ikenaga M."/>
            <person name="Kataoka M."/>
            <person name="Murouchi A."/>
            <person name="Katsuragi S."/>
            <person name="Sakai M."/>
        </authorList>
    </citation>
    <scope>NUCLEOTIDE SEQUENCE [LARGE SCALE GENOMIC DNA]</scope>
    <source>
        <strain evidence="2">YU21-B</strain>
    </source>
</reference>